<evidence type="ECO:0000313" key="46">
    <source>
        <dbReference type="Proteomes" id="UP000033003"/>
    </source>
</evidence>
<dbReference type="EMBL" id="KJ019056">
    <property type="protein sequence ID" value="AIX20905.1"/>
    <property type="molecule type" value="Genomic_DNA"/>
</dbReference>
<dbReference type="EMBL" id="KJ019113">
    <property type="protein sequence ID" value="AIX34715.1"/>
    <property type="molecule type" value="Genomic_DNA"/>
</dbReference>
<evidence type="ECO:0000313" key="35">
    <source>
        <dbReference type="EMBL" id="AIX37581.1"/>
    </source>
</evidence>
<dbReference type="EMBL" id="KJ019079">
    <property type="protein sequence ID" value="AIX26097.1"/>
    <property type="molecule type" value="Genomic_DNA"/>
</dbReference>
<evidence type="ECO:0000313" key="49">
    <source>
        <dbReference type="Proteomes" id="UP000185365"/>
    </source>
</evidence>
<dbReference type="Proteomes" id="UP000185372">
    <property type="component" value="Genome"/>
</dbReference>
<dbReference type="EMBL" id="KJ019034">
    <property type="protein sequence ID" value="AIX15922.1"/>
    <property type="molecule type" value="Genomic_DNA"/>
</dbReference>
<evidence type="ECO:0000313" key="30">
    <source>
        <dbReference type="EMBL" id="AIX35999.1"/>
    </source>
</evidence>
<dbReference type="InterPro" id="IPR038672">
    <property type="entry name" value="CpcT/CpeT_sf"/>
</dbReference>
<dbReference type="EMBL" id="KJ019083">
    <property type="protein sequence ID" value="AIX26950.1"/>
    <property type="molecule type" value="Genomic_DNA"/>
</dbReference>
<evidence type="ECO:0000313" key="26">
    <source>
        <dbReference type="EMBL" id="AIX34715.1"/>
    </source>
</evidence>
<evidence type="ECO:0000313" key="47">
    <source>
        <dbReference type="Proteomes" id="UP000185343"/>
    </source>
</evidence>
<keyword evidence="49" id="KW-1185">Reference proteome</keyword>
<dbReference type="EMBL" id="KJ019119">
    <property type="protein sequence ID" value="AIX35999.1"/>
    <property type="molecule type" value="Genomic_DNA"/>
</dbReference>
<dbReference type="Proteomes" id="UP000185368">
    <property type="component" value="Segment"/>
</dbReference>
<evidence type="ECO:0000313" key="28">
    <source>
        <dbReference type="EMBL" id="AIX35562.1"/>
    </source>
</evidence>
<dbReference type="EMBL" id="KJ019162">
    <property type="protein sequence ID" value="AIX46290.1"/>
    <property type="molecule type" value="Genomic_DNA"/>
</dbReference>
<evidence type="ECO:0000313" key="11">
    <source>
        <dbReference type="EMBL" id="AIX19473.1"/>
    </source>
</evidence>
<dbReference type="Proteomes" id="UP000185367">
    <property type="component" value="Segment"/>
</dbReference>
<dbReference type="OrthoDB" id="14354at10239"/>
<evidence type="ECO:0000313" key="36">
    <source>
        <dbReference type="EMBL" id="AIX37799.1"/>
    </source>
</evidence>
<dbReference type="Proteomes" id="UP000185348">
    <property type="component" value="Segment"/>
</dbReference>
<evidence type="ECO:0000313" key="39">
    <source>
        <dbReference type="EMBL" id="AIX38667.1"/>
    </source>
</evidence>
<evidence type="ECO:0000313" key="21">
    <source>
        <dbReference type="EMBL" id="AIX25879.1"/>
    </source>
</evidence>
<evidence type="ECO:0000313" key="44">
    <source>
        <dbReference type="EMBL" id="AIX46716.1"/>
    </source>
</evidence>
<dbReference type="EMBL" id="KJ019118">
    <property type="protein sequence ID" value="AIX35780.1"/>
    <property type="molecule type" value="Genomic_DNA"/>
</dbReference>
<dbReference type="EMBL" id="KJ019074">
    <property type="protein sequence ID" value="AIX25013.1"/>
    <property type="molecule type" value="Genomic_DNA"/>
</dbReference>
<dbReference type="Proteomes" id="UP000185345">
    <property type="component" value="Segment"/>
</dbReference>
<evidence type="ECO:0000313" key="23">
    <source>
        <dbReference type="EMBL" id="AIX26314.1"/>
    </source>
</evidence>
<evidence type="ECO:0000313" key="32">
    <source>
        <dbReference type="EMBL" id="AIX36436.1"/>
    </source>
</evidence>
<dbReference type="Proteomes" id="UP000185361">
    <property type="component" value="Segment"/>
</dbReference>
<organism evidence="38 48">
    <name type="scientific">Synechococcus phage ACG-2014d</name>
    <dbReference type="NCBI Taxonomy" id="1493509"/>
    <lineage>
        <taxon>Viruses</taxon>
        <taxon>Duplodnaviria</taxon>
        <taxon>Heunggongvirae</taxon>
        <taxon>Uroviricota</taxon>
        <taxon>Caudoviricetes</taxon>
        <taxon>Pantevenvirales</taxon>
        <taxon>Kyanoviridae</taxon>
        <taxon>Lowelvirus</taxon>
        <taxon>Lowelvirus tuscon4d</taxon>
    </lineage>
</organism>
<name>A0A0E3FYI8_9CAUD</name>
<evidence type="ECO:0000313" key="40">
    <source>
        <dbReference type="EMBL" id="AIX39743.1"/>
    </source>
</evidence>
<dbReference type="EMBL" id="KJ019029">
    <property type="protein sequence ID" value="AIX14848.1"/>
    <property type="molecule type" value="Genomic_DNA"/>
</dbReference>
<dbReference type="EMBL" id="KJ019136">
    <property type="protein sequence ID" value="AIX39743.1"/>
    <property type="molecule type" value="Genomic_DNA"/>
</dbReference>
<dbReference type="Proteomes" id="UP000185385">
    <property type="component" value="Segment"/>
</dbReference>
<dbReference type="EMBL" id="KJ019046">
    <property type="protein sequence ID" value="AIX18603.1"/>
    <property type="molecule type" value="Genomic_DNA"/>
</dbReference>
<evidence type="ECO:0000313" key="13">
    <source>
        <dbReference type="EMBL" id="AIX21122.1"/>
    </source>
</evidence>
<dbReference type="Proteomes" id="UP000185363">
    <property type="component" value="Segment"/>
</dbReference>
<dbReference type="Proteomes" id="UP000185351">
    <property type="component" value="Segment"/>
</dbReference>
<dbReference type="Proteomes" id="UP000185344">
    <property type="component" value="Segment"/>
</dbReference>
<dbReference type="EMBL" id="KJ019129">
    <property type="protein sequence ID" value="AIX38232.1"/>
    <property type="molecule type" value="Genomic_DNA"/>
</dbReference>
<evidence type="ECO:0000313" key="43">
    <source>
        <dbReference type="EMBL" id="AIX46290.1"/>
    </source>
</evidence>
<evidence type="ECO:0000313" key="7">
    <source>
        <dbReference type="EMBL" id="AIX16324.1"/>
    </source>
</evidence>
<dbReference type="Proteomes" id="UP000185373">
    <property type="component" value="Segment"/>
</dbReference>
<dbReference type="EMBL" id="KJ019164">
    <property type="protein sequence ID" value="AIX46716.1"/>
    <property type="molecule type" value="Genomic_DNA"/>
</dbReference>
<evidence type="ECO:0000313" key="10">
    <source>
        <dbReference type="EMBL" id="AIX19039.1"/>
    </source>
</evidence>
<evidence type="ECO:0000313" key="45">
    <source>
        <dbReference type="EMBL" id="AIX46933.1"/>
    </source>
</evidence>
<dbReference type="Proteomes" id="UP000185369">
    <property type="component" value="Segment"/>
</dbReference>
<dbReference type="EMBL" id="KJ019070">
    <property type="protein sequence ID" value="AIX24142.1"/>
    <property type="molecule type" value="Genomic_DNA"/>
</dbReference>
<dbReference type="EMBL" id="KJ019036">
    <property type="protein sequence ID" value="AIX16324.1"/>
    <property type="molecule type" value="Genomic_DNA"/>
</dbReference>
<evidence type="ECO:0000313" key="24">
    <source>
        <dbReference type="EMBL" id="AIX26950.1"/>
    </source>
</evidence>
<dbReference type="EMBL" id="KJ019028">
    <property type="protein sequence ID" value="AIX14628.1"/>
    <property type="molecule type" value="Genomic_DNA"/>
</dbReference>
<evidence type="ECO:0000313" key="33">
    <source>
        <dbReference type="EMBL" id="AIX37144.1"/>
    </source>
</evidence>
<dbReference type="Proteomes" id="UP000185359">
    <property type="component" value="Segment"/>
</dbReference>
<dbReference type="Proteomes" id="UP000185357">
    <property type="component" value="Segment"/>
</dbReference>
<dbReference type="GeneID" id="24171428"/>
<evidence type="ECO:0000313" key="25">
    <source>
        <dbReference type="EMBL" id="AIX34496.1"/>
    </source>
</evidence>
<dbReference type="Proteomes" id="UP000185352">
    <property type="component" value="Segment"/>
</dbReference>
<dbReference type="Proteomes" id="UP000185383">
    <property type="component" value="Segment"/>
</dbReference>
<evidence type="ECO:0000313" key="9">
    <source>
        <dbReference type="EMBL" id="AIX18821.1"/>
    </source>
</evidence>
<evidence type="ECO:0000313" key="1">
    <source>
        <dbReference type="EMBL" id="AIX14628.1"/>
    </source>
</evidence>
<dbReference type="EMBL" id="KJ019077">
    <property type="protein sequence ID" value="AIX25661.1"/>
    <property type="molecule type" value="Genomic_DNA"/>
</dbReference>
<dbReference type="Proteomes" id="UP000185374">
    <property type="component" value="Segment"/>
</dbReference>
<evidence type="ECO:0000313" key="18">
    <source>
        <dbReference type="EMBL" id="AIX25013.1"/>
    </source>
</evidence>
<dbReference type="EMBL" id="KJ019127">
    <property type="protein sequence ID" value="AIX37799.1"/>
    <property type="molecule type" value="Genomic_DNA"/>
</dbReference>
<evidence type="ECO:0000313" key="16">
    <source>
        <dbReference type="EMBL" id="AIX24577.1"/>
    </source>
</evidence>
<evidence type="ECO:0000313" key="42">
    <source>
        <dbReference type="EMBL" id="AIX40598.1"/>
    </source>
</evidence>
<dbReference type="Proteomes" id="UP000185358">
    <property type="component" value="Segment"/>
</dbReference>
<dbReference type="Proteomes" id="UP000185382">
    <property type="component" value="Segment"/>
</dbReference>
<dbReference type="EMBL" id="KJ019115">
    <property type="protein sequence ID" value="AIX35141.1"/>
    <property type="molecule type" value="Genomic_DNA"/>
</dbReference>
<dbReference type="EMBL" id="KJ019080">
    <property type="protein sequence ID" value="AIX26314.1"/>
    <property type="molecule type" value="Genomic_DNA"/>
</dbReference>
<dbReference type="Proteomes" id="UP000185365">
    <property type="component" value="Segment"/>
</dbReference>
<dbReference type="Proteomes" id="UP000185384">
    <property type="component" value="Segment"/>
</dbReference>
<evidence type="ECO:0000313" key="37">
    <source>
        <dbReference type="EMBL" id="AIX38232.1"/>
    </source>
</evidence>
<dbReference type="EMBL" id="KJ019126">
    <property type="protein sequence ID" value="AIX37581.1"/>
    <property type="molecule type" value="Genomic_DNA"/>
</dbReference>
<dbReference type="EMBL" id="KJ019124">
    <property type="protein sequence ID" value="AIX37144.1"/>
    <property type="molecule type" value="Genomic_DNA"/>
</dbReference>
<dbReference type="EMBL" id="KJ019139">
    <property type="protein sequence ID" value="AIX40379.1"/>
    <property type="molecule type" value="Genomic_DNA"/>
</dbReference>
<evidence type="ECO:0000313" key="48">
    <source>
        <dbReference type="Proteomes" id="UP000185359"/>
    </source>
</evidence>
<evidence type="ECO:0000313" key="34">
    <source>
        <dbReference type="EMBL" id="AIX37363.1"/>
    </source>
</evidence>
<dbReference type="Proteomes" id="UP000185370">
    <property type="component" value="Segment"/>
</dbReference>
<dbReference type="EMBL" id="KJ019120">
    <property type="protein sequence ID" value="AIX36219.1"/>
    <property type="molecule type" value="Genomic_DNA"/>
</dbReference>
<evidence type="ECO:0000313" key="19">
    <source>
        <dbReference type="EMBL" id="AIX25232.1"/>
    </source>
</evidence>
<dbReference type="Proteomes" id="UP000185375">
    <property type="component" value="Segment"/>
</dbReference>
<dbReference type="Proteomes" id="UP000220606">
    <property type="component" value="Segment"/>
</dbReference>
<dbReference type="EMBL" id="KJ019050">
    <property type="protein sequence ID" value="AIX19473.1"/>
    <property type="molecule type" value="Genomic_DNA"/>
</dbReference>
<dbReference type="EMBL" id="KJ019057">
    <property type="protein sequence ID" value="AIX21122.1"/>
    <property type="molecule type" value="Genomic_DNA"/>
</dbReference>
<evidence type="ECO:0000313" key="8">
    <source>
        <dbReference type="EMBL" id="AIX18603.1"/>
    </source>
</evidence>
<evidence type="ECO:0000313" key="5">
    <source>
        <dbReference type="EMBL" id="AIX15922.1"/>
    </source>
</evidence>
<proteinExistence type="predicted"/>
<dbReference type="EMBL" id="KJ019072">
    <property type="protein sequence ID" value="AIX24577.1"/>
    <property type="molecule type" value="Genomic_DNA"/>
</dbReference>
<dbReference type="EMBL" id="KJ019078">
    <property type="protein sequence ID" value="AIX25879.1"/>
    <property type="molecule type" value="Genomic_DNA"/>
</dbReference>
<evidence type="ECO:0000313" key="4">
    <source>
        <dbReference type="EMBL" id="AIX15493.1"/>
    </source>
</evidence>
<dbReference type="EMBL" id="KJ019048">
    <property type="protein sequence ID" value="AIX19039.1"/>
    <property type="molecule type" value="Genomic_DNA"/>
</dbReference>
<dbReference type="Proteomes" id="UP000185366">
    <property type="component" value="Segment"/>
</dbReference>
<evidence type="ECO:0000313" key="38">
    <source>
        <dbReference type="EMBL" id="AIX38449.1"/>
    </source>
</evidence>
<dbReference type="EMBL" id="KJ019035">
    <property type="protein sequence ID" value="AIX16139.1"/>
    <property type="molecule type" value="Genomic_DNA"/>
</dbReference>
<evidence type="ECO:0000313" key="20">
    <source>
        <dbReference type="EMBL" id="AIX25661.1"/>
    </source>
</evidence>
<dbReference type="Gene3D" id="2.40.128.590">
    <property type="entry name" value="CpcT/CpeT domain"/>
    <property type="match status" value="1"/>
</dbReference>
<dbReference type="Proteomes" id="UP000185376">
    <property type="component" value="Segment"/>
</dbReference>
<reference evidence="46 47" key="1">
    <citation type="submission" date="2013-12" db="EMBL/GenBank/DDBJ databases">
        <title>Ecological redundancy of diverse viral populations within a natural community.</title>
        <authorList>
            <person name="Gregory A.C."/>
            <person name="LaButti K."/>
            <person name="Copeland A."/>
            <person name="Woyke T."/>
            <person name="Sullivan M.B."/>
        </authorList>
    </citation>
    <scope>NUCLEOTIDE SEQUENCE [LARGE SCALE GENOMIC DNA]</scope>
    <source>
        <strain evidence="40">Syn7803C102</strain>
        <strain evidence="41">Syn7803C108</strain>
        <strain evidence="42">Syn7803C109</strain>
        <strain evidence="43">Syn7803C37</strain>
        <strain evidence="44">Syn7803C39</strain>
        <strain evidence="45">Syn7803C40</strain>
        <strain evidence="1">Syn7803C45</strain>
        <strain evidence="2">Syn7803C46</strain>
        <strain evidence="3">Syn7803C48</strain>
        <strain evidence="4">Syn7803C49</strain>
        <strain evidence="5">Syn7803C54</strain>
        <strain evidence="6">Syn7803C55</strain>
        <strain evidence="7">Syn7803C57</strain>
        <strain evidence="8">Syn7803C72</strain>
        <strain evidence="9">Syn7803C73</strain>
        <strain evidence="10">Syn7803C75</strain>
        <strain evidence="11">Syn7803C77</strain>
        <strain evidence="12">Syn7803C88</strain>
        <strain evidence="13">Syn7803C89</strain>
        <strain evidence="14">Syn7803C93</strain>
        <strain evidence="15">Syn7803US104</strain>
        <strain evidence="16">Syn7803US108</strain>
        <strain evidence="17">Syn7803US109</strain>
        <strain evidence="18">Syn7803US110</strain>
        <strain evidence="19">Syn7803US111</strain>
        <strain evidence="20">Syn7803US113</strain>
        <strain evidence="21">Syn7803US114</strain>
        <strain evidence="22">Syn7803US115</strain>
        <strain evidence="23">Syn7803US116</strain>
        <strain evidence="24">Syn7803US122</strain>
        <strain evidence="26">Syn7803US5</strain>
        <strain evidence="25">Syn7803US59</strain>
        <strain evidence="27">Syn7803US61</strain>
        <strain evidence="28">Syn7803US63</strain>
        <strain evidence="29">Syn7803US64</strain>
        <strain evidence="30">Syn7803US65</strain>
        <strain evidence="31">Syn7803US71</strain>
        <strain evidence="32">Syn7803US78</strain>
        <strain evidence="33">Syn7803US80</strain>
        <strain evidence="34">Syn7803US82</strain>
        <strain evidence="35">Syn7803US83</strain>
        <strain evidence="36">Syn7803US85</strain>
        <strain evidence="37">Syn7803US89</strain>
        <strain evidence="38">Syn7803US94</strain>
        <strain evidence="39">Syn7803US95</strain>
    </source>
</reference>
<dbReference type="Proteomes" id="UP000185347">
    <property type="component" value="Segment"/>
</dbReference>
<dbReference type="Proteomes" id="UP000185364">
    <property type="component" value="Segment"/>
</dbReference>
<dbReference type="EMBL" id="KJ019112">
    <property type="protein sequence ID" value="AIX34496.1"/>
    <property type="molecule type" value="Genomic_DNA"/>
</dbReference>
<dbReference type="EMBL" id="KJ019140">
    <property type="protein sequence ID" value="AIX40598.1"/>
    <property type="molecule type" value="Genomic_DNA"/>
</dbReference>
<evidence type="ECO:0000313" key="27">
    <source>
        <dbReference type="EMBL" id="AIX35141.1"/>
    </source>
</evidence>
<evidence type="ECO:0000313" key="41">
    <source>
        <dbReference type="EMBL" id="AIX40379.1"/>
    </source>
</evidence>
<dbReference type="Proteomes" id="UP000185386">
    <property type="component" value="Segment"/>
</dbReference>
<evidence type="ECO:0000313" key="17">
    <source>
        <dbReference type="EMBL" id="AIX24795.1"/>
    </source>
</evidence>
<evidence type="ECO:0000313" key="15">
    <source>
        <dbReference type="EMBL" id="AIX24142.1"/>
    </source>
</evidence>
<dbReference type="EMBL" id="KJ019125">
    <property type="protein sequence ID" value="AIX37363.1"/>
    <property type="molecule type" value="Genomic_DNA"/>
</dbReference>
<evidence type="ECO:0000313" key="6">
    <source>
        <dbReference type="EMBL" id="AIX16139.1"/>
    </source>
</evidence>
<evidence type="ECO:0000313" key="12">
    <source>
        <dbReference type="EMBL" id="AIX20905.1"/>
    </source>
</evidence>
<evidence type="ECO:0000313" key="22">
    <source>
        <dbReference type="EMBL" id="AIX26097.1"/>
    </source>
</evidence>
<dbReference type="Proteomes" id="UP000185377">
    <property type="component" value="Segment"/>
</dbReference>
<gene>
    <name evidence="40" type="ORF">Syn7803C102_17</name>
    <name evidence="41" type="ORF">Syn7803C108_17</name>
    <name evidence="42" type="ORF">Syn7803C109_17</name>
    <name evidence="43" type="ORF">Syn7803C37_17</name>
    <name evidence="44" type="ORF">Syn7803C39_17</name>
    <name evidence="45" type="ORF">Syn7803C40_17</name>
    <name evidence="1" type="ORF">Syn7803C45_17</name>
    <name evidence="2" type="ORF">Syn7803C46_17</name>
    <name evidence="3" type="ORF">Syn7803C48_17</name>
    <name evidence="4" type="ORF">Syn7803C49_17</name>
    <name evidence="5" type="ORF">Syn7803C54_17</name>
    <name evidence="6" type="ORF">Syn7803C55_14</name>
    <name evidence="7" type="ORF">Syn7803C57_17</name>
    <name evidence="8" type="ORF">Syn7803C72_17</name>
    <name evidence="9" type="ORF">Syn7803C73_17</name>
    <name evidence="10" type="ORF">Syn7803C75_17</name>
    <name evidence="11" type="ORF">Syn7803C77_16</name>
    <name evidence="12" type="ORF">Syn7803C88_17</name>
    <name evidence="13" type="ORF">Syn7803C89_17</name>
    <name evidence="14" type="ORF">Syn7803C93_17</name>
    <name evidence="15" type="ORF">Syn7803US104_17</name>
    <name evidence="16" type="ORF">Syn7803US108_17</name>
    <name evidence="17" type="ORF">Syn7803US109_17</name>
    <name evidence="18" type="ORF">Syn7803US110_17</name>
    <name evidence="19" type="ORF">Syn7803US111_17</name>
    <name evidence="20" type="ORF">Syn7803US113_17</name>
    <name evidence="21" type="ORF">Syn7803US114_17</name>
    <name evidence="22" type="ORF">Syn7803US115_17</name>
    <name evidence="23" type="ORF">Syn7803US116_17</name>
    <name evidence="24" type="ORF">Syn7803US122_17</name>
    <name evidence="25" type="ORF">Syn7803US59_17</name>
    <name evidence="26" type="ORF">Syn7803US5_17</name>
    <name evidence="27" type="ORF">Syn7803US61_17</name>
    <name evidence="28" type="ORF">Syn7803US63_16</name>
    <name evidence="29" type="ORF">Syn7803US64_17</name>
    <name evidence="30" type="ORF">Syn7803US65_17</name>
    <name evidence="31" type="ORF">Syn7803US71_17</name>
    <name evidence="32" type="ORF">Syn7803US78_17</name>
    <name evidence="33" type="ORF">Syn7803US80_18</name>
    <name evidence="34" type="ORF">Syn7803US82_17</name>
    <name evidence="35" type="ORF">Syn7803US83_17</name>
    <name evidence="36" type="ORF">Syn7803US85_17</name>
    <name evidence="37" type="ORF">Syn7803US89_17</name>
    <name evidence="38" type="ORF">Syn7803US94_17</name>
    <name evidence="39" type="ORF">Syn7803US95_17</name>
</gene>
<evidence type="ECO:0000313" key="29">
    <source>
        <dbReference type="EMBL" id="AIX35780.1"/>
    </source>
</evidence>
<evidence type="ECO:0008006" key="50">
    <source>
        <dbReference type="Google" id="ProtNLM"/>
    </source>
</evidence>
<dbReference type="Proteomes" id="UP000185379">
    <property type="component" value="Segment"/>
</dbReference>
<dbReference type="Proteomes" id="UP000033003">
    <property type="component" value="Segment"/>
</dbReference>
<evidence type="ECO:0000313" key="31">
    <source>
        <dbReference type="EMBL" id="AIX36219.1"/>
    </source>
</evidence>
<dbReference type="Proteomes" id="UP000185343">
    <property type="component" value="Segment"/>
</dbReference>
<dbReference type="Proteomes" id="UP000185356">
    <property type="component" value="Segment"/>
</dbReference>
<dbReference type="EMBL" id="KJ019047">
    <property type="protein sequence ID" value="AIX18821.1"/>
    <property type="molecule type" value="Genomic_DNA"/>
</dbReference>
<protein>
    <recommendedName>
        <fullName evidence="50">Antenna protein</fullName>
    </recommendedName>
</protein>
<dbReference type="EMBL" id="KJ019062">
    <property type="protein sequence ID" value="AIX22351.1"/>
    <property type="molecule type" value="Genomic_DNA"/>
</dbReference>
<dbReference type="Proteomes" id="UP000185380">
    <property type="component" value="Segment"/>
</dbReference>
<dbReference type="EMBL" id="KJ019032">
    <property type="protein sequence ID" value="AIX15493.1"/>
    <property type="molecule type" value="Genomic_DNA"/>
</dbReference>
<dbReference type="EMBL" id="KJ019117">
    <property type="protein sequence ID" value="AIX35562.1"/>
    <property type="molecule type" value="Genomic_DNA"/>
</dbReference>
<dbReference type="EMBL" id="KJ019131">
    <property type="protein sequence ID" value="AIX38667.1"/>
    <property type="molecule type" value="Genomic_DNA"/>
</dbReference>
<dbReference type="Proteomes" id="UP000185381">
    <property type="component" value="Genome"/>
</dbReference>
<evidence type="ECO:0000313" key="2">
    <source>
        <dbReference type="EMBL" id="AIX14848.1"/>
    </source>
</evidence>
<dbReference type="EMBL" id="KJ019165">
    <property type="protein sequence ID" value="AIX46933.1"/>
    <property type="molecule type" value="Genomic_DNA"/>
</dbReference>
<dbReference type="EMBL" id="KJ019073">
    <property type="protein sequence ID" value="AIX24795.1"/>
    <property type="molecule type" value="Genomic_DNA"/>
</dbReference>
<dbReference type="Proteomes" id="UP000185355">
    <property type="component" value="Segment"/>
</dbReference>
<dbReference type="EMBL" id="KJ019130">
    <property type="protein sequence ID" value="AIX38449.1"/>
    <property type="molecule type" value="Genomic_DNA"/>
</dbReference>
<dbReference type="Proteomes" id="UP000185350">
    <property type="component" value="Segment"/>
</dbReference>
<dbReference type="Proteomes" id="UP000185371">
    <property type="component" value="Segment"/>
</dbReference>
<dbReference type="Proteomes" id="UP000185354">
    <property type="component" value="Segment"/>
</dbReference>
<dbReference type="EMBL" id="KJ019075">
    <property type="protein sequence ID" value="AIX25232.1"/>
    <property type="molecule type" value="Genomic_DNA"/>
</dbReference>
<dbReference type="Proteomes" id="UP000185362">
    <property type="component" value="Segment"/>
</dbReference>
<dbReference type="EMBL" id="KJ019121">
    <property type="protein sequence ID" value="AIX36436.1"/>
    <property type="molecule type" value="Genomic_DNA"/>
</dbReference>
<dbReference type="Proteomes" id="UP000185349">
    <property type="component" value="Segment"/>
</dbReference>
<accession>A0A0E3FYI8</accession>
<dbReference type="EMBL" id="KJ019031">
    <property type="protein sequence ID" value="AIX15275.1"/>
    <property type="molecule type" value="Genomic_DNA"/>
</dbReference>
<dbReference type="Proteomes" id="UP000185346">
    <property type="component" value="Segment"/>
</dbReference>
<dbReference type="Proteomes" id="UP000185378">
    <property type="component" value="Segment"/>
</dbReference>
<dbReference type="Proteomes" id="UP000185353">
    <property type="component" value="Segment"/>
</dbReference>
<sequence>MDATNGCEEFIRVIEGTYTNKKQAQSDPTGFIWAWIQWINLGDSKLQSRQWYHHDGEVYRERNFIVQKSNDNIILVNHTLEWKPVGCDIQWKVAHDGWKSEGSCTIGDLEVYYTGYLSKGQYRSWDRGFVNGKQVIGNTKSEFIFDRQYKKL</sequence>
<dbReference type="RefSeq" id="YP_009133360.1">
    <property type="nucleotide sequence ID" value="NC_026923.1"/>
</dbReference>
<evidence type="ECO:0000313" key="14">
    <source>
        <dbReference type="EMBL" id="AIX22351.1"/>
    </source>
</evidence>
<evidence type="ECO:0000313" key="3">
    <source>
        <dbReference type="EMBL" id="AIX15275.1"/>
    </source>
</evidence>
<dbReference type="KEGG" id="vg:24171428"/>